<sequence length="82" mass="9106">MTRSMTHLQRAESFRISPAMVKALRRLAHGQKGLDEDTYRAHVRAVGCASTLDLTRSQHTALLQRLVALPDSPKGRGNARRA</sequence>
<evidence type="ECO:0000313" key="2">
    <source>
        <dbReference type="Proteomes" id="UP000050902"/>
    </source>
</evidence>
<dbReference type="RefSeq" id="WP_057505388.1">
    <property type="nucleotide sequence ID" value="NZ_LDJG01000036.1"/>
</dbReference>
<keyword evidence="2" id="KW-1185">Reference proteome</keyword>
<dbReference type="Proteomes" id="UP000050902">
    <property type="component" value="Unassembled WGS sequence"/>
</dbReference>
<reference evidence="1 2" key="1">
    <citation type="submission" date="2015-05" db="EMBL/GenBank/DDBJ databases">
        <title>Genome sequencing and analysis of members of genus Stenotrophomonas.</title>
        <authorList>
            <person name="Patil P.P."/>
            <person name="Midha S."/>
            <person name="Patil P.B."/>
        </authorList>
    </citation>
    <scope>NUCLEOTIDE SEQUENCE [LARGE SCALE GENOMIC DNA]</scope>
    <source>
        <strain evidence="1 2">DSM 12575</strain>
    </source>
</reference>
<name>A0ABR5NFP4_9GAMM</name>
<proteinExistence type="predicted"/>
<dbReference type="EMBL" id="LDJG01000036">
    <property type="protein sequence ID" value="KRG54083.1"/>
    <property type="molecule type" value="Genomic_DNA"/>
</dbReference>
<evidence type="ECO:0000313" key="1">
    <source>
        <dbReference type="EMBL" id="KRG54083.1"/>
    </source>
</evidence>
<accession>A0ABR5NFP4</accession>
<gene>
    <name evidence="1" type="ORF">ABB22_16810</name>
</gene>
<protein>
    <submittedName>
        <fullName evidence="1">Uncharacterized protein</fullName>
    </submittedName>
</protein>
<comment type="caution">
    <text evidence="1">The sequence shown here is derived from an EMBL/GenBank/DDBJ whole genome shotgun (WGS) entry which is preliminary data.</text>
</comment>
<organism evidence="1 2">
    <name type="scientific">Stenotrophomonas nitritireducens</name>
    <dbReference type="NCBI Taxonomy" id="83617"/>
    <lineage>
        <taxon>Bacteria</taxon>
        <taxon>Pseudomonadati</taxon>
        <taxon>Pseudomonadota</taxon>
        <taxon>Gammaproteobacteria</taxon>
        <taxon>Lysobacterales</taxon>
        <taxon>Lysobacteraceae</taxon>
        <taxon>Stenotrophomonas</taxon>
    </lineage>
</organism>